<reference evidence="1" key="1">
    <citation type="submission" date="2015-07" db="EMBL/GenBank/DDBJ databases">
        <title>MeaNS - Measles Nucleotide Surveillance Program.</title>
        <authorList>
            <person name="Tran T."/>
            <person name="Druce J."/>
        </authorList>
    </citation>
    <scope>NUCLEOTIDE SEQUENCE</scope>
    <source>
        <strain evidence="1">UCB-OBI-ISO-001</strain>
        <tissue evidence="1">Gonad</tissue>
    </source>
</reference>
<gene>
    <name evidence="1" type="ORF">OCBIM_22036342mg</name>
</gene>
<proteinExistence type="predicted"/>
<dbReference type="AlphaFoldDB" id="A0A0L8GCW6"/>
<dbReference type="EMBL" id="KQ422717">
    <property type="protein sequence ID" value="KOF74375.1"/>
    <property type="molecule type" value="Genomic_DNA"/>
</dbReference>
<evidence type="ECO:0000313" key="1">
    <source>
        <dbReference type="EMBL" id="KOF74375.1"/>
    </source>
</evidence>
<name>A0A0L8GCW6_OCTBM</name>
<protein>
    <submittedName>
        <fullName evidence="1">Uncharacterized protein</fullName>
    </submittedName>
</protein>
<sequence>MQCALSMIHVIYKGIQQLSGVCITSKNLNHQSKGSGMMTQL</sequence>
<accession>A0A0L8GCW6</accession>
<organism evidence="1">
    <name type="scientific">Octopus bimaculoides</name>
    <name type="common">California two-spotted octopus</name>
    <dbReference type="NCBI Taxonomy" id="37653"/>
    <lineage>
        <taxon>Eukaryota</taxon>
        <taxon>Metazoa</taxon>
        <taxon>Spiralia</taxon>
        <taxon>Lophotrochozoa</taxon>
        <taxon>Mollusca</taxon>
        <taxon>Cephalopoda</taxon>
        <taxon>Coleoidea</taxon>
        <taxon>Octopodiformes</taxon>
        <taxon>Octopoda</taxon>
        <taxon>Incirrata</taxon>
        <taxon>Octopodidae</taxon>
        <taxon>Octopus</taxon>
    </lineage>
</organism>